<dbReference type="PROSITE" id="PS50280">
    <property type="entry name" value="SET"/>
    <property type="match status" value="1"/>
</dbReference>
<dbReference type="SUPFAM" id="SSF82199">
    <property type="entry name" value="SET domain"/>
    <property type="match status" value="1"/>
</dbReference>
<reference evidence="3" key="1">
    <citation type="submission" date="2021-02" db="EMBL/GenBank/DDBJ databases">
        <authorList>
            <person name="Nowell W R."/>
        </authorList>
    </citation>
    <scope>NUCLEOTIDE SEQUENCE</scope>
</reference>
<dbReference type="CDD" id="cd20071">
    <property type="entry name" value="SET_SMYD"/>
    <property type="match status" value="1"/>
</dbReference>
<dbReference type="PANTHER" id="PTHR47332:SF4">
    <property type="entry name" value="SET DOMAIN-CONTAINING PROTEIN 5"/>
    <property type="match status" value="1"/>
</dbReference>
<evidence type="ECO:0000259" key="2">
    <source>
        <dbReference type="PROSITE" id="PS50280"/>
    </source>
</evidence>
<evidence type="ECO:0000313" key="5">
    <source>
        <dbReference type="Proteomes" id="UP000663828"/>
    </source>
</evidence>
<proteinExistence type="predicted"/>
<dbReference type="InterPro" id="IPR001214">
    <property type="entry name" value="SET_dom"/>
</dbReference>
<dbReference type="Gene3D" id="2.170.270.10">
    <property type="entry name" value="SET domain"/>
    <property type="match status" value="1"/>
</dbReference>
<dbReference type="InterPro" id="IPR046341">
    <property type="entry name" value="SET_dom_sf"/>
</dbReference>
<dbReference type="EMBL" id="CAJNOJ010000260">
    <property type="protein sequence ID" value="CAF1347424.1"/>
    <property type="molecule type" value="Genomic_DNA"/>
</dbReference>
<dbReference type="EMBL" id="CAJNOR010001106">
    <property type="protein sequence ID" value="CAF1076152.1"/>
    <property type="molecule type" value="Genomic_DNA"/>
</dbReference>
<name>A0A814MCG2_ADIRI</name>
<evidence type="ECO:0000313" key="4">
    <source>
        <dbReference type="EMBL" id="CAF1347424.1"/>
    </source>
</evidence>
<feature type="region of interest" description="Disordered" evidence="1">
    <location>
        <begin position="221"/>
        <end position="241"/>
    </location>
</feature>
<feature type="domain" description="SET" evidence="2">
    <location>
        <begin position="290"/>
        <end position="461"/>
    </location>
</feature>
<feature type="compositionally biased region" description="Basic and acidic residues" evidence="1">
    <location>
        <begin position="232"/>
        <end position="241"/>
    </location>
</feature>
<dbReference type="Proteomes" id="UP000663852">
    <property type="component" value="Unassembled WGS sequence"/>
</dbReference>
<sequence length="658" mass="76052">MTYDTGIFVFNRITDENKWKLFLQAVYAYFLEHQTDSMRMVVNRNDTTGEFLPIVTEHHPVVTDMKLIHLTDQFNFIKGDTDDSFSATWRTNLAKKLYGKACYVLTEEEKSIVYDKSLKKVRGLAEQMNYSLSEDELQRLIGMSDVSHSEAASIEPPIAIAIENITLPLYAHHFKKAWAQVWHPMCSEFVIKIFRKLLKRYFPEELHYCYFNELNDLNDSDEPETGYYSSDPKYRQHATNESREENNIFYRQIQGITIENTEPTTVMVAKADILKPSTQTQTDETPAWQNYLEVVSIENKGRGYRARCNIPAMTCIMHDTPLVTSSSPVTGFRAHNEGYLLHAAEPLVLQVLENKEYFDLLSPQQPSGRFARETSPYPSLYSHEMWQLAHEKVATNVFRGEAVDSTMLNRKYLLKLGVRTSLFNHSCCPSATISKISGTTKQKVETVRDVTEGDEICISYLSDGYLPRDERQRILSARGFTCRCERCSPESTFERDVPLTADISLLPLSNEKIAPLRRRYDQLVANLQSMLGFSTPQSCSLWIMQAERWLVDASKPPYQLHQFHWLSVHLYKMLRDRYKTMYVSNAGNRKDMRKKTLYYGKLIIRAEFAVLQPLDPHKQAVDAFLDDWNDMGMPKNGAWKLLKELEPNAEIIIKSLNE</sequence>
<dbReference type="PANTHER" id="PTHR47332">
    <property type="entry name" value="SET DOMAIN-CONTAINING PROTEIN 5"/>
    <property type="match status" value="1"/>
</dbReference>
<dbReference type="Pfam" id="PF00856">
    <property type="entry name" value="SET"/>
    <property type="match status" value="1"/>
</dbReference>
<dbReference type="AlphaFoldDB" id="A0A814MCG2"/>
<gene>
    <name evidence="4" type="ORF">EDS130_LOCUS33081</name>
    <name evidence="3" type="ORF">XAT740_LOCUS17076</name>
</gene>
<protein>
    <recommendedName>
        <fullName evidence="2">SET domain-containing protein</fullName>
    </recommendedName>
</protein>
<comment type="caution">
    <text evidence="3">The sequence shown here is derived from an EMBL/GenBank/DDBJ whole genome shotgun (WGS) entry which is preliminary data.</text>
</comment>
<keyword evidence="5" id="KW-1185">Reference proteome</keyword>
<dbReference type="OrthoDB" id="438641at2759"/>
<evidence type="ECO:0000313" key="3">
    <source>
        <dbReference type="EMBL" id="CAF1076152.1"/>
    </source>
</evidence>
<accession>A0A814MCG2</accession>
<dbReference type="InterPro" id="IPR053185">
    <property type="entry name" value="SET_domain_protein"/>
</dbReference>
<dbReference type="Proteomes" id="UP000663828">
    <property type="component" value="Unassembled WGS sequence"/>
</dbReference>
<evidence type="ECO:0000256" key="1">
    <source>
        <dbReference type="SAM" id="MobiDB-lite"/>
    </source>
</evidence>
<organism evidence="3 5">
    <name type="scientific">Adineta ricciae</name>
    <name type="common">Rotifer</name>
    <dbReference type="NCBI Taxonomy" id="249248"/>
    <lineage>
        <taxon>Eukaryota</taxon>
        <taxon>Metazoa</taxon>
        <taxon>Spiralia</taxon>
        <taxon>Gnathifera</taxon>
        <taxon>Rotifera</taxon>
        <taxon>Eurotatoria</taxon>
        <taxon>Bdelloidea</taxon>
        <taxon>Adinetida</taxon>
        <taxon>Adinetidae</taxon>
        <taxon>Adineta</taxon>
    </lineage>
</organism>